<evidence type="ECO:0000259" key="2">
    <source>
        <dbReference type="PROSITE" id="PS00028"/>
    </source>
</evidence>
<dbReference type="Pfam" id="PF01936">
    <property type="entry name" value="NYN"/>
    <property type="match status" value="1"/>
</dbReference>
<feature type="domain" description="C2H2-type" evidence="2">
    <location>
        <begin position="377"/>
        <end position="399"/>
    </location>
</feature>
<dbReference type="EMBL" id="CAJOBA010009250">
    <property type="protein sequence ID" value="CAF3846990.1"/>
    <property type="molecule type" value="Genomic_DNA"/>
</dbReference>
<dbReference type="GO" id="GO:0010468">
    <property type="term" value="P:regulation of gene expression"/>
    <property type="evidence" value="ECO:0007669"/>
    <property type="project" value="InterPro"/>
</dbReference>
<dbReference type="InterPro" id="IPR013087">
    <property type="entry name" value="Znf_C2H2_type"/>
</dbReference>
<proteinExistence type="predicted"/>
<name>A0A8S2E901_9BILA</name>
<feature type="compositionally biased region" description="Basic and acidic residues" evidence="1">
    <location>
        <begin position="64"/>
        <end position="76"/>
    </location>
</feature>
<dbReference type="EMBL" id="CAJNOK010009233">
    <property type="protein sequence ID" value="CAF1084413.1"/>
    <property type="molecule type" value="Genomic_DNA"/>
</dbReference>
<evidence type="ECO:0000313" key="4">
    <source>
        <dbReference type="EMBL" id="CAF3846990.1"/>
    </source>
</evidence>
<dbReference type="GO" id="GO:0004540">
    <property type="term" value="F:RNA nuclease activity"/>
    <property type="evidence" value="ECO:0007669"/>
    <property type="project" value="InterPro"/>
</dbReference>
<dbReference type="Gene3D" id="3.40.50.1010">
    <property type="entry name" value="5'-nuclease"/>
    <property type="match status" value="1"/>
</dbReference>
<dbReference type="PANTHER" id="PTHR14379:SF3">
    <property type="entry name" value="MEIOSIS REGULATOR AND MRNA STABILITY FACTOR 1"/>
    <property type="match status" value="1"/>
</dbReference>
<dbReference type="Proteomes" id="UP000682733">
    <property type="component" value="Unassembled WGS sequence"/>
</dbReference>
<dbReference type="CDD" id="cd10910">
    <property type="entry name" value="PIN_limkain_b1_N_like"/>
    <property type="match status" value="1"/>
</dbReference>
<dbReference type="SMART" id="SM00355">
    <property type="entry name" value="ZnF_C2H2"/>
    <property type="match status" value="2"/>
</dbReference>
<feature type="region of interest" description="Disordered" evidence="1">
    <location>
        <begin position="32"/>
        <end position="76"/>
    </location>
</feature>
<evidence type="ECO:0000313" key="3">
    <source>
        <dbReference type="EMBL" id="CAF1084413.1"/>
    </source>
</evidence>
<dbReference type="Proteomes" id="UP000677228">
    <property type="component" value="Unassembled WGS sequence"/>
</dbReference>
<dbReference type="GO" id="GO:0005777">
    <property type="term" value="C:peroxisome"/>
    <property type="evidence" value="ECO:0007669"/>
    <property type="project" value="InterPro"/>
</dbReference>
<dbReference type="InterPro" id="IPR024768">
    <property type="entry name" value="Marf1"/>
</dbReference>
<feature type="domain" description="C2H2-type" evidence="2">
    <location>
        <begin position="403"/>
        <end position="425"/>
    </location>
</feature>
<feature type="region of interest" description="Disordered" evidence="1">
    <location>
        <begin position="420"/>
        <end position="449"/>
    </location>
</feature>
<dbReference type="PANTHER" id="PTHR14379">
    <property type="entry name" value="LIMKAIN B LKAP"/>
    <property type="match status" value="1"/>
</dbReference>
<dbReference type="AlphaFoldDB" id="A0A8S2E901"/>
<evidence type="ECO:0000313" key="5">
    <source>
        <dbReference type="Proteomes" id="UP000677228"/>
    </source>
</evidence>
<dbReference type="InterPro" id="IPR021139">
    <property type="entry name" value="NYN"/>
</dbReference>
<protein>
    <recommendedName>
        <fullName evidence="2">C2H2-type domain-containing protein</fullName>
    </recommendedName>
</protein>
<reference evidence="3" key="1">
    <citation type="submission" date="2021-02" db="EMBL/GenBank/DDBJ databases">
        <authorList>
            <person name="Nowell W R."/>
        </authorList>
    </citation>
    <scope>NUCLEOTIDE SEQUENCE</scope>
</reference>
<evidence type="ECO:0000256" key="1">
    <source>
        <dbReference type="SAM" id="MobiDB-lite"/>
    </source>
</evidence>
<comment type="caution">
    <text evidence="3">The sequence shown here is derived from an EMBL/GenBank/DDBJ whole genome shotgun (WGS) entry which is preliminary data.</text>
</comment>
<accession>A0A8S2E901</accession>
<feature type="compositionally biased region" description="Polar residues" evidence="1">
    <location>
        <begin position="440"/>
        <end position="449"/>
    </location>
</feature>
<dbReference type="PROSITE" id="PS00028">
    <property type="entry name" value="ZINC_FINGER_C2H2_1"/>
    <property type="match status" value="2"/>
</dbReference>
<dbReference type="GO" id="GO:1905762">
    <property type="term" value="F:CCR4-NOT complex binding"/>
    <property type="evidence" value="ECO:0007669"/>
    <property type="project" value="TreeGrafter"/>
</dbReference>
<feature type="compositionally biased region" description="Basic and acidic residues" evidence="1">
    <location>
        <begin position="425"/>
        <end position="435"/>
    </location>
</feature>
<gene>
    <name evidence="3" type="ORF">OVA965_LOCUS18524</name>
    <name evidence="4" type="ORF">TMI583_LOCUS18536</name>
</gene>
<organism evidence="3 5">
    <name type="scientific">Didymodactylos carnosus</name>
    <dbReference type="NCBI Taxonomy" id="1234261"/>
    <lineage>
        <taxon>Eukaryota</taxon>
        <taxon>Metazoa</taxon>
        <taxon>Spiralia</taxon>
        <taxon>Gnathifera</taxon>
        <taxon>Rotifera</taxon>
        <taxon>Eurotatoria</taxon>
        <taxon>Bdelloidea</taxon>
        <taxon>Philodinida</taxon>
        <taxon>Philodinidae</taxon>
        <taxon>Didymodactylos</taxon>
    </lineage>
</organism>
<sequence>MDKPWITTHYNRPLSKIVPSIRTVSDNVTSRAAQKQFPLMTTGFGQTSDARSTDEEGDSNSSDEQGKLSPKDEYLDPRAGDVFHVDSLPAEVIESATISVDESVHQCENWTDKCENLRCSFRHPSPPLMSVNEQPLPQQKSQSIVSNTITFFWDIENCPVPRGNQTAYDIVQRIRQRFVIERNLNENAFNCYCNVLKTSAKILTSLDSAGVSIIHVGGKKPQAADNKITLDLHRFERQTRPPATVVLISGDIDFVGALSDLKYHAGYNVVVIHNQFAKQELIKIANEHFDWSSFTKTSHPEVISRTESLSSLHAQQEAPPRLLKTRAVASQKRAHSCSNSPQQLMSIQFSECPPSSTQIRKSNSQESLLQNPHLYKCPKCPRKYQSSFERRQHQQQQGHMYKCYHCPSLCYTKRDLKQHKKKQNHPADEVRQKGEENDDSNYINGTILH</sequence>